<dbReference type="PANTHER" id="PTHR35807:SF2">
    <property type="entry name" value="TRANSCRIPTIONAL ACTIVATOR DOMAIN"/>
    <property type="match status" value="1"/>
</dbReference>
<dbReference type="Pfam" id="PF03704">
    <property type="entry name" value="BTAD"/>
    <property type="match status" value="1"/>
</dbReference>
<dbReference type="InterPro" id="IPR016032">
    <property type="entry name" value="Sig_transdc_resp-reg_C-effctor"/>
</dbReference>
<keyword evidence="4" id="KW-0804">Transcription</keyword>
<evidence type="ECO:0000256" key="3">
    <source>
        <dbReference type="ARBA" id="ARBA00023125"/>
    </source>
</evidence>
<dbReference type="PROSITE" id="PS51755">
    <property type="entry name" value="OMPR_PHOB"/>
    <property type="match status" value="1"/>
</dbReference>
<organism evidence="7 8">
    <name type="scientific">Cohnella lupini</name>
    <dbReference type="NCBI Taxonomy" id="1294267"/>
    <lineage>
        <taxon>Bacteria</taxon>
        <taxon>Bacillati</taxon>
        <taxon>Bacillota</taxon>
        <taxon>Bacilli</taxon>
        <taxon>Bacillales</taxon>
        <taxon>Paenibacillaceae</taxon>
        <taxon>Cohnella</taxon>
    </lineage>
</organism>
<evidence type="ECO:0000256" key="4">
    <source>
        <dbReference type="ARBA" id="ARBA00023163"/>
    </source>
</evidence>
<dbReference type="InterPro" id="IPR059106">
    <property type="entry name" value="WHD_MalT"/>
</dbReference>
<dbReference type="PANTHER" id="PTHR35807">
    <property type="entry name" value="TRANSCRIPTIONAL REGULATOR REDD-RELATED"/>
    <property type="match status" value="1"/>
</dbReference>
<dbReference type="Gene3D" id="1.25.40.10">
    <property type="entry name" value="Tetratricopeptide repeat domain"/>
    <property type="match status" value="2"/>
</dbReference>
<dbReference type="SUPFAM" id="SSF48452">
    <property type="entry name" value="TPR-like"/>
    <property type="match status" value="2"/>
</dbReference>
<sequence>MIVKTKLSIPHIHGTLVPRPRLTLRLNEGLETKLTLVSAQAGYGKSTALSQWAQSCSLPVAWISLDTQDNDWIQFWSYVTASVEALIPGFGHSVLPLLKEGPSSPSVSSPSSEPAIKTLLNELNRITQDIALVIDDYQFINLPSIHQSMAYFIEHLPPLFHLYIASRTELTIPTARLLAKGQLQRVTTDDLRFQLDESFVYFENRADLSLTRKQTAELLHQTEGWISGLQLAAISLGRSSNREESLRRFSGRTRHISDYLLEEVFENLAEPLRFLLETSILTRMNHSLCEAVTGRNDCQAQLARLEQLNLFIIPLDEERYWYRYHHLLSDFLRHAFSIRDPDKRAQAHARAAHWLESQGFVEDAAEHYLAGRRYEDIVRLMEHRLLELIHKKMIALSGWVLQVPESFIMQRPMVEMFYLLLLIAIGQWEAASAKIDLAKARYEALKETLNETVWQELMGNVYFLCGVSSYLRKDLADTQEYFYLADRHLPNGGLFTAIGNNNHHSFEEFDDHLAFINDHHGSASFLTAMFRIWRLGDGHPLAGPLYATYSKLLYEWNRLDEAAACIGQVLRQNDTPLIGRTMLHIYISASRIEQTLGNQTRAANLLEQVKSRIDSPDYDLYVRKIEAEQACLAIRQGDIPSATAWLDRCGMTYSDEISLGAVAEHLALSKVLAACGRAEEALTLSERLDALLFKEDRLRDRIKAIIMQSMSLHAIGRLEEGLVRLETALVLAESQGFIRSFVDEGPGIAELLAMRLNKHPSDRYAQRLLAAIDVVPDSRPRIRAKVTCFNRFKVEAGTPGGEEIKWRTSKAEELFAYLVHHRGEAVDRYRIMDALWGSESEKTTAYLNTSVYYLRKNLASIGIEGILQHNRGYYRIDVGDLDCDYLRFHSFVSSGESIDHSNIRDFEDIAKLYAGHYLEKNHYAWAEEARRTVENDYVVLLLRINDYYTGENDWSSGIKMLKTVLKLVPWNEEIHAKLIRAHLANNDRLSAMKQYDALRRTLQTEFKLEPGTEVKKMLNIK</sequence>
<proteinExistence type="inferred from homology"/>
<evidence type="ECO:0000259" key="6">
    <source>
        <dbReference type="PROSITE" id="PS51755"/>
    </source>
</evidence>
<dbReference type="SUPFAM" id="SSF46894">
    <property type="entry name" value="C-terminal effector domain of the bipartite response regulators"/>
    <property type="match status" value="1"/>
</dbReference>
<protein>
    <submittedName>
        <fullName evidence="7">LuxR family maltose regulon positive regulatory protein</fullName>
    </submittedName>
</protein>
<comment type="similarity">
    <text evidence="1">Belongs to the AfsR/DnrI/RedD regulatory family.</text>
</comment>
<feature type="domain" description="OmpR/PhoB-type" evidence="6">
    <location>
        <begin position="779"/>
        <end position="878"/>
    </location>
</feature>
<dbReference type="Gene3D" id="1.10.10.10">
    <property type="entry name" value="Winged helix-like DNA-binding domain superfamily/Winged helix DNA-binding domain"/>
    <property type="match status" value="1"/>
</dbReference>
<dbReference type="Pfam" id="PF00486">
    <property type="entry name" value="Trans_reg_C"/>
    <property type="match status" value="1"/>
</dbReference>
<evidence type="ECO:0000313" key="8">
    <source>
        <dbReference type="Proteomes" id="UP000256869"/>
    </source>
</evidence>
<name>A0A3D9I266_9BACL</name>
<dbReference type="InterPro" id="IPR005158">
    <property type="entry name" value="BTAD"/>
</dbReference>
<reference evidence="7 8" key="1">
    <citation type="submission" date="2018-07" db="EMBL/GenBank/DDBJ databases">
        <title>Genomic Encyclopedia of Type Strains, Phase III (KMG-III): the genomes of soil and plant-associated and newly described type strains.</title>
        <authorList>
            <person name="Whitman W."/>
        </authorList>
    </citation>
    <scope>NUCLEOTIDE SEQUENCE [LARGE SCALE GENOMIC DNA]</scope>
    <source>
        <strain evidence="7 8">CECT 8236</strain>
    </source>
</reference>
<dbReference type="InterPro" id="IPR011990">
    <property type="entry name" value="TPR-like_helical_dom_sf"/>
</dbReference>
<dbReference type="InterPro" id="IPR051677">
    <property type="entry name" value="AfsR-DnrI-RedD_regulator"/>
</dbReference>
<keyword evidence="2" id="KW-0805">Transcription regulation</keyword>
<evidence type="ECO:0000256" key="5">
    <source>
        <dbReference type="PROSITE-ProRule" id="PRU01091"/>
    </source>
</evidence>
<dbReference type="EMBL" id="QRDY01000016">
    <property type="protein sequence ID" value="RED55741.1"/>
    <property type="molecule type" value="Genomic_DNA"/>
</dbReference>
<dbReference type="GO" id="GO:0000160">
    <property type="term" value="P:phosphorelay signal transduction system"/>
    <property type="evidence" value="ECO:0007669"/>
    <property type="project" value="InterPro"/>
</dbReference>
<dbReference type="GO" id="GO:0006355">
    <property type="term" value="P:regulation of DNA-templated transcription"/>
    <property type="evidence" value="ECO:0007669"/>
    <property type="project" value="InterPro"/>
</dbReference>
<dbReference type="GO" id="GO:0003677">
    <property type="term" value="F:DNA binding"/>
    <property type="evidence" value="ECO:0007669"/>
    <property type="project" value="UniProtKB-UniRule"/>
</dbReference>
<keyword evidence="3 5" id="KW-0238">DNA-binding</keyword>
<accession>A0A3D9I266</accession>
<dbReference type="SMART" id="SM00862">
    <property type="entry name" value="Trans_reg_C"/>
    <property type="match status" value="1"/>
</dbReference>
<dbReference type="Proteomes" id="UP000256869">
    <property type="component" value="Unassembled WGS sequence"/>
</dbReference>
<feature type="DNA-binding region" description="OmpR/PhoB-type" evidence="5">
    <location>
        <begin position="779"/>
        <end position="878"/>
    </location>
</feature>
<dbReference type="InterPro" id="IPR036388">
    <property type="entry name" value="WH-like_DNA-bd_sf"/>
</dbReference>
<dbReference type="InterPro" id="IPR001867">
    <property type="entry name" value="OmpR/PhoB-type_DNA-bd"/>
</dbReference>
<dbReference type="SMART" id="SM01043">
    <property type="entry name" value="BTAD"/>
    <property type="match status" value="1"/>
</dbReference>
<dbReference type="Pfam" id="PF17874">
    <property type="entry name" value="TPR_MalT"/>
    <property type="match status" value="1"/>
</dbReference>
<evidence type="ECO:0000313" key="7">
    <source>
        <dbReference type="EMBL" id="RED55741.1"/>
    </source>
</evidence>
<evidence type="ECO:0000256" key="2">
    <source>
        <dbReference type="ARBA" id="ARBA00023015"/>
    </source>
</evidence>
<evidence type="ECO:0000256" key="1">
    <source>
        <dbReference type="ARBA" id="ARBA00005820"/>
    </source>
</evidence>
<gene>
    <name evidence="7" type="ORF">DFP95_11667</name>
</gene>
<comment type="caution">
    <text evidence="7">The sequence shown here is derived from an EMBL/GenBank/DDBJ whole genome shotgun (WGS) entry which is preliminary data.</text>
</comment>
<dbReference type="Pfam" id="PF25873">
    <property type="entry name" value="WHD_MalT"/>
    <property type="match status" value="1"/>
</dbReference>
<dbReference type="OrthoDB" id="1137593at2"/>
<dbReference type="InterPro" id="IPR041617">
    <property type="entry name" value="TPR_MalT"/>
</dbReference>
<dbReference type="AlphaFoldDB" id="A0A3D9I266"/>
<keyword evidence="8" id="KW-1185">Reference proteome</keyword>
<dbReference type="RefSeq" id="WP_115994706.1">
    <property type="nucleotide sequence ID" value="NZ_QRDY01000016.1"/>
</dbReference>